<feature type="transmembrane region" description="Helical" evidence="1">
    <location>
        <begin position="83"/>
        <end position="105"/>
    </location>
</feature>
<evidence type="ECO:0000313" key="3">
    <source>
        <dbReference type="Proteomes" id="UP000199698"/>
    </source>
</evidence>
<keyword evidence="3" id="KW-1185">Reference proteome</keyword>
<dbReference type="STRING" id="1798183.GA0061080_100446"/>
<dbReference type="AlphaFoldDB" id="A0A1C3ZE48"/>
<evidence type="ECO:0008006" key="4">
    <source>
        <dbReference type="Google" id="ProtNLM"/>
    </source>
</evidence>
<evidence type="ECO:0000313" key="2">
    <source>
        <dbReference type="EMBL" id="SCB80566.1"/>
    </source>
</evidence>
<keyword evidence="1" id="KW-0472">Membrane</keyword>
<name>A0A1C3ZE48_9GAMM</name>
<feature type="transmembrane region" description="Helical" evidence="1">
    <location>
        <begin position="21"/>
        <end position="38"/>
    </location>
</feature>
<accession>A0A1C3ZE48</accession>
<feature type="transmembrane region" description="Helical" evidence="1">
    <location>
        <begin position="44"/>
        <end position="62"/>
    </location>
</feature>
<keyword evidence="1" id="KW-0812">Transmembrane</keyword>
<gene>
    <name evidence="2" type="ORF">GA0061080_100446</name>
</gene>
<sequence length="161" mass="19242">MTEKLTMHKKISLTNLYFNRFLVIRYTTAFFLFLNLYWATFLIGSLSIVAILPLALFVLGILTTWEQIKLYRNHCNKLPYARLFYCALMIVFIALMITLYTPLYQFFFPFLKQTPDALHVLMVLLTVSLIITFLMLRKLNNIQHNRDQHFKRIQAYEEFIN</sequence>
<keyword evidence="1" id="KW-1133">Transmembrane helix</keyword>
<organism evidence="2 3">
    <name type="scientific">Gilliamella intestini</name>
    <dbReference type="NCBI Taxonomy" id="1798183"/>
    <lineage>
        <taxon>Bacteria</taxon>
        <taxon>Pseudomonadati</taxon>
        <taxon>Pseudomonadota</taxon>
        <taxon>Gammaproteobacteria</taxon>
        <taxon>Orbales</taxon>
        <taxon>Orbaceae</taxon>
        <taxon>Gilliamella</taxon>
    </lineage>
</organism>
<evidence type="ECO:0000256" key="1">
    <source>
        <dbReference type="SAM" id="Phobius"/>
    </source>
</evidence>
<reference evidence="3" key="1">
    <citation type="submission" date="2016-08" db="EMBL/GenBank/DDBJ databases">
        <authorList>
            <person name="Varghese N."/>
            <person name="Submissions Spin"/>
        </authorList>
    </citation>
    <scope>NUCLEOTIDE SEQUENCE [LARGE SCALE GENOMIC DNA]</scope>
    <source>
        <strain evidence="3">R-53144</strain>
    </source>
</reference>
<dbReference type="Proteomes" id="UP000199698">
    <property type="component" value="Unassembled WGS sequence"/>
</dbReference>
<dbReference type="EMBL" id="FMBA01000004">
    <property type="protein sequence ID" value="SCB80566.1"/>
    <property type="molecule type" value="Genomic_DNA"/>
</dbReference>
<protein>
    <recommendedName>
        <fullName evidence="4">PTS cellobiose transporter subunit IIA</fullName>
    </recommendedName>
</protein>
<feature type="transmembrane region" description="Helical" evidence="1">
    <location>
        <begin position="117"/>
        <end position="136"/>
    </location>
</feature>
<proteinExistence type="predicted"/>